<name>A0A9D2XQJ6_NOTFU</name>
<evidence type="ECO:0000313" key="4">
    <source>
        <dbReference type="EMBL" id="KAF7206547.1"/>
    </source>
</evidence>
<gene>
    <name evidence="4" type="ORF">G4P62_011416</name>
</gene>
<feature type="non-terminal residue" evidence="4">
    <location>
        <position position="144"/>
    </location>
</feature>
<dbReference type="InterPro" id="IPR011707">
    <property type="entry name" value="Cu-oxidase-like_N"/>
</dbReference>
<feature type="domain" description="Plastocyanin-like" evidence="3">
    <location>
        <begin position="101"/>
        <end position="139"/>
    </location>
</feature>
<dbReference type="Pfam" id="PF07732">
    <property type="entry name" value="Cu-oxidase_3"/>
    <property type="match status" value="1"/>
</dbReference>
<evidence type="ECO:0000256" key="1">
    <source>
        <dbReference type="ARBA" id="ARBA00010609"/>
    </source>
</evidence>
<dbReference type="Gene3D" id="2.60.40.420">
    <property type="entry name" value="Cupredoxins - blue copper proteins"/>
    <property type="match status" value="1"/>
</dbReference>
<dbReference type="GO" id="GO:0005507">
    <property type="term" value="F:copper ion binding"/>
    <property type="evidence" value="ECO:0007669"/>
    <property type="project" value="InterPro"/>
</dbReference>
<evidence type="ECO:0000313" key="5">
    <source>
        <dbReference type="Proteomes" id="UP000822369"/>
    </source>
</evidence>
<feature type="chain" id="PRO_5038714302" evidence="2">
    <location>
        <begin position="23"/>
        <end position="144"/>
    </location>
</feature>
<organism evidence="4 5">
    <name type="scientific">Nothobranchius furzeri</name>
    <name type="common">Turquoise killifish</name>
    <dbReference type="NCBI Taxonomy" id="105023"/>
    <lineage>
        <taxon>Eukaryota</taxon>
        <taxon>Metazoa</taxon>
        <taxon>Chordata</taxon>
        <taxon>Craniata</taxon>
        <taxon>Vertebrata</taxon>
        <taxon>Euteleostomi</taxon>
        <taxon>Actinopterygii</taxon>
        <taxon>Neopterygii</taxon>
        <taxon>Teleostei</taxon>
        <taxon>Neoteleostei</taxon>
        <taxon>Acanthomorphata</taxon>
        <taxon>Ovalentaria</taxon>
        <taxon>Atherinomorphae</taxon>
        <taxon>Cyprinodontiformes</taxon>
        <taxon>Nothobranchiidae</taxon>
        <taxon>Nothobranchius</taxon>
    </lineage>
</organism>
<dbReference type="SUPFAM" id="SSF49503">
    <property type="entry name" value="Cupredoxins"/>
    <property type="match status" value="1"/>
</dbReference>
<evidence type="ECO:0000259" key="3">
    <source>
        <dbReference type="Pfam" id="PF07732"/>
    </source>
</evidence>
<keyword evidence="2" id="KW-0732">Signal</keyword>
<proteinExistence type="inferred from homology"/>
<evidence type="ECO:0000256" key="2">
    <source>
        <dbReference type="SAM" id="SignalP"/>
    </source>
</evidence>
<feature type="signal peptide" evidence="2">
    <location>
        <begin position="1"/>
        <end position="22"/>
    </location>
</feature>
<reference evidence="4" key="1">
    <citation type="submission" date="2020-03" db="EMBL/GenBank/DDBJ databases">
        <title>Intra-Species Differences in Population Size shape Life History and Genome Evolution.</title>
        <authorList>
            <person name="Willemsen D."/>
            <person name="Cui R."/>
            <person name="Valenzano D.R."/>
        </authorList>
    </citation>
    <scope>NUCLEOTIDE SEQUENCE</scope>
    <source>
        <strain evidence="4">GRZ</strain>
        <tissue evidence="4">Whole</tissue>
    </source>
</reference>
<dbReference type="AlphaFoldDB" id="A0A9D2XQJ6"/>
<dbReference type="InterPro" id="IPR008972">
    <property type="entry name" value="Cupredoxin"/>
</dbReference>
<protein>
    <submittedName>
        <fullName evidence="4">Hephaestin-like protein 1</fullName>
    </submittedName>
</protein>
<comment type="caution">
    <text evidence="4">The sequence shown here is derived from an EMBL/GenBank/DDBJ whole genome shotgun (WGS) entry which is preliminary data.</text>
</comment>
<sequence length="144" mass="16435">MARTLGLLAGCLVLVLLRGADGNRKGKVWVYCVAIKEEMWDYAPSGKNLINGKTIAEDEHAKVYLENGPHRIGRVYKKAMYREYTDCSYRTQAARPEWLGFLGPILRAEVHDTIIIHMKNFGSQNYSMHPHGVFYRKTAEGKVY</sequence>
<accession>A0A9D2XQJ6</accession>
<dbReference type="EMBL" id="JAAVVJ010000015">
    <property type="protein sequence ID" value="KAF7206547.1"/>
    <property type="molecule type" value="Genomic_DNA"/>
</dbReference>
<dbReference type="Proteomes" id="UP000822369">
    <property type="component" value="Chromosome 15"/>
</dbReference>
<comment type="similarity">
    <text evidence="1">Belongs to the multicopper oxidase family.</text>
</comment>